<dbReference type="Pfam" id="PF07561">
    <property type="entry name" value="DUF1540"/>
    <property type="match status" value="2"/>
</dbReference>
<reference evidence="2 3" key="1">
    <citation type="journal article" date="2015" name="Infect. Genet. Evol.">
        <title>Genomic sequences of six botulinum neurotoxin-producing strains representing three clostridial species illustrate the mobility and diversity of botulinum neurotoxin genes.</title>
        <authorList>
            <person name="Smith T.J."/>
            <person name="Hill K.K."/>
            <person name="Xie G."/>
            <person name="Foley B.T."/>
            <person name="Williamson C.H."/>
            <person name="Foster J.T."/>
            <person name="Johnson S.L."/>
            <person name="Chertkov O."/>
            <person name="Teshima H."/>
            <person name="Gibbons H.S."/>
            <person name="Johnsky L.A."/>
            <person name="Karavis M.A."/>
            <person name="Smith L.A."/>
        </authorList>
    </citation>
    <scope>NUCLEOTIDE SEQUENCE [LARGE SCALE GENOMIC DNA]</scope>
    <source>
        <strain evidence="2 3">CDC 2741</strain>
    </source>
</reference>
<dbReference type="RefSeq" id="WP_039630814.1">
    <property type="nucleotide sequence ID" value="NZ_AYSO01000013.1"/>
</dbReference>
<accession>A0A0C1UKP4</accession>
<dbReference type="Proteomes" id="UP000031366">
    <property type="component" value="Unassembled WGS sequence"/>
</dbReference>
<evidence type="ECO:0000313" key="2">
    <source>
        <dbReference type="EMBL" id="KIE47840.1"/>
    </source>
</evidence>
<evidence type="ECO:0000313" key="3">
    <source>
        <dbReference type="Proteomes" id="UP000031366"/>
    </source>
</evidence>
<feature type="domain" description="DUF1540" evidence="1">
    <location>
        <begin position="79"/>
        <end position="117"/>
    </location>
</feature>
<evidence type="ECO:0000259" key="1">
    <source>
        <dbReference type="Pfam" id="PF07561"/>
    </source>
</evidence>
<feature type="domain" description="DUF1540" evidence="1">
    <location>
        <begin position="6"/>
        <end position="43"/>
    </location>
</feature>
<comment type="caution">
    <text evidence="2">The sequence shown here is derived from an EMBL/GenBank/DDBJ whole genome shotgun (WGS) entry which is preliminary data.</text>
</comment>
<dbReference type="EMBL" id="AYSO01000013">
    <property type="protein sequence ID" value="KIE47840.1"/>
    <property type="molecule type" value="Genomic_DNA"/>
</dbReference>
<dbReference type="OrthoDB" id="1754178at2"/>
<gene>
    <name evidence="2" type="ORF">U732_3604</name>
</gene>
<name>A0A0C1UKP4_9CLOT</name>
<protein>
    <recommendedName>
        <fullName evidence="1">DUF1540 domain-containing protein</fullName>
    </recommendedName>
</protein>
<proteinExistence type="predicted"/>
<keyword evidence="3" id="KW-1185">Reference proteome</keyword>
<sequence length="119" mass="12660">MNGPLSCSAENCVHNMAGLCAANTIQVLGSNAHSSSLTQCGTFAEKGLKNAISNVFNMNIPGELRQAFTNSSIEMSPHIECDAVSCTYNIDKKCSADYIQIHGPGALTSARTQCQTFKQ</sequence>
<dbReference type="STRING" id="29341.RSJ17_17935"/>
<dbReference type="InterPro" id="IPR011437">
    <property type="entry name" value="DUF1540"/>
</dbReference>
<organism evidence="2 3">
    <name type="scientific">Clostridium argentinense CDC 2741</name>
    <dbReference type="NCBI Taxonomy" id="1418104"/>
    <lineage>
        <taxon>Bacteria</taxon>
        <taxon>Bacillati</taxon>
        <taxon>Bacillota</taxon>
        <taxon>Clostridia</taxon>
        <taxon>Eubacteriales</taxon>
        <taxon>Clostridiaceae</taxon>
        <taxon>Clostridium</taxon>
    </lineage>
</organism>
<dbReference type="AlphaFoldDB" id="A0A0C1UKP4"/>